<protein>
    <submittedName>
        <fullName evidence="3">3-oxoacyl-ACP synthase</fullName>
    </submittedName>
</protein>
<dbReference type="RefSeq" id="WP_053177092.1">
    <property type="nucleotide sequence ID" value="NZ_LGUV01000377.1"/>
</dbReference>
<dbReference type="GO" id="GO:0044550">
    <property type="term" value="P:secondary metabolite biosynthetic process"/>
    <property type="evidence" value="ECO:0007669"/>
    <property type="project" value="TreeGrafter"/>
</dbReference>
<dbReference type="SUPFAM" id="SSF53901">
    <property type="entry name" value="Thiolase-like"/>
    <property type="match status" value="2"/>
</dbReference>
<keyword evidence="1" id="KW-0963">Cytoplasm</keyword>
<dbReference type="Gene3D" id="3.40.47.10">
    <property type="match status" value="2"/>
</dbReference>
<evidence type="ECO:0000313" key="3">
    <source>
        <dbReference type="EMBL" id="KOG44809.1"/>
    </source>
</evidence>
<reference evidence="4" key="1">
    <citation type="submission" date="2015-07" db="EMBL/GenBank/DDBJ databases">
        <authorList>
            <consortium name="Consortium for Microbial Forensics and Genomics (microFORGE)"/>
            <person name="Knight B.M."/>
            <person name="Roberts D.P."/>
            <person name="Lin D."/>
            <person name="Hari K."/>
            <person name="Fletcher J."/>
            <person name="Melcher U."/>
            <person name="Blagden T."/>
            <person name="Winegar R.A."/>
        </authorList>
    </citation>
    <scope>NUCLEOTIDE SEQUENCE [LARGE SCALE GENOMIC DNA]</scope>
    <source>
        <strain evidence="4">NRRL B-1447</strain>
    </source>
</reference>
<organism evidence="3 4">
    <name type="scientific">Streptomyces virginiae</name>
    <name type="common">Streptomyces cinnamonensis</name>
    <dbReference type="NCBI Taxonomy" id="1961"/>
    <lineage>
        <taxon>Bacteria</taxon>
        <taxon>Bacillati</taxon>
        <taxon>Actinomycetota</taxon>
        <taxon>Actinomycetes</taxon>
        <taxon>Kitasatosporales</taxon>
        <taxon>Streptomycetaceae</taxon>
        <taxon>Streptomyces</taxon>
    </lineage>
</organism>
<dbReference type="AlphaFoldDB" id="A0A0L8M398"/>
<sequence length="346" mass="37101">MTRRTDTADRAAVYLAATGTALPGDPVDNAALGRMLGVGEEWIDLFVGTRTRHFGWDPVTGEVRGSLADLCAEAGAQAMDAAGLDPADIEFVVLATATPDMLLPSTAGEVADRLGLDHLPVYQLQAGCSGAVQALDLGRTLILGGRRAGLILGGDVTHRFLSPRRDTARMPTEELVNYVLFGDGAGAAVLTDEPEGERIAVRAVLNSWTGQGRPPGQLLDWYGTTDRASERRMLAEDYKAIEEHVPAISVEILWELLDGLGWSLDDIGFLLPPQLSGRMTARIVDRLPAGPAREISCVSETGNTGNALPFLQLDRLIPEFAEGDRALALCVESSRWIRAGFALEKM</sequence>
<accession>A0A0L8M398</accession>
<feature type="domain" description="Beta-ketoacyl-[acyl-carrier-protein] synthase III N-terminal" evidence="2">
    <location>
        <begin position="124"/>
        <end position="198"/>
    </location>
</feature>
<dbReference type="InterPro" id="IPR016039">
    <property type="entry name" value="Thiolase-like"/>
</dbReference>
<dbReference type="EMBL" id="LGUV01000377">
    <property type="protein sequence ID" value="KOG44809.1"/>
    <property type="molecule type" value="Genomic_DNA"/>
</dbReference>
<dbReference type="Pfam" id="PF08545">
    <property type="entry name" value="ACP_syn_III"/>
    <property type="match status" value="1"/>
</dbReference>
<name>A0A0L8M398_STRVG</name>
<dbReference type="PANTHER" id="PTHR34069:SF2">
    <property type="entry name" value="BETA-KETOACYL-[ACYL-CARRIER-PROTEIN] SYNTHASE III"/>
    <property type="match status" value="1"/>
</dbReference>
<comment type="caution">
    <text evidence="3">The sequence shown here is derived from an EMBL/GenBank/DDBJ whole genome shotgun (WGS) entry which is preliminary data.</text>
</comment>
<gene>
    <name evidence="3" type="ORF">ADK75_34170</name>
</gene>
<evidence type="ECO:0000313" key="4">
    <source>
        <dbReference type="Proteomes" id="UP000037084"/>
    </source>
</evidence>
<dbReference type="OrthoDB" id="2514738at2"/>
<evidence type="ECO:0000259" key="2">
    <source>
        <dbReference type="Pfam" id="PF08545"/>
    </source>
</evidence>
<proteinExistence type="predicted"/>
<dbReference type="GO" id="GO:0006633">
    <property type="term" value="P:fatty acid biosynthetic process"/>
    <property type="evidence" value="ECO:0007669"/>
    <property type="project" value="InterPro"/>
</dbReference>
<dbReference type="PATRIC" id="fig|1961.12.peg.7527"/>
<evidence type="ECO:0000256" key="1">
    <source>
        <dbReference type="ARBA" id="ARBA00022490"/>
    </source>
</evidence>
<dbReference type="InterPro" id="IPR013751">
    <property type="entry name" value="ACP_syn_III_N"/>
</dbReference>
<dbReference type="PANTHER" id="PTHR34069">
    <property type="entry name" value="3-OXOACYL-[ACYL-CARRIER-PROTEIN] SYNTHASE 3"/>
    <property type="match status" value="1"/>
</dbReference>
<dbReference type="GO" id="GO:0004315">
    <property type="term" value="F:3-oxoacyl-[acyl-carrier-protein] synthase activity"/>
    <property type="evidence" value="ECO:0007669"/>
    <property type="project" value="InterPro"/>
</dbReference>
<dbReference type="Proteomes" id="UP000037084">
    <property type="component" value="Unassembled WGS sequence"/>
</dbReference>